<dbReference type="EMBL" id="GBXM01092070">
    <property type="protein sequence ID" value="JAH16507.1"/>
    <property type="molecule type" value="Transcribed_RNA"/>
</dbReference>
<protein>
    <submittedName>
        <fullName evidence="1">Uncharacterized protein</fullName>
    </submittedName>
</protein>
<reference evidence="1" key="2">
    <citation type="journal article" date="2015" name="Fish Shellfish Immunol.">
        <title>Early steps in the European eel (Anguilla anguilla)-Vibrio vulnificus interaction in the gills: Role of the RtxA13 toxin.</title>
        <authorList>
            <person name="Callol A."/>
            <person name="Pajuelo D."/>
            <person name="Ebbesson L."/>
            <person name="Teles M."/>
            <person name="MacKenzie S."/>
            <person name="Amaro C."/>
        </authorList>
    </citation>
    <scope>NUCLEOTIDE SEQUENCE</scope>
</reference>
<accession>A0A0E9QJ22</accession>
<name>A0A0E9QJ22_ANGAN</name>
<organism evidence="1">
    <name type="scientific">Anguilla anguilla</name>
    <name type="common">European freshwater eel</name>
    <name type="synonym">Muraena anguilla</name>
    <dbReference type="NCBI Taxonomy" id="7936"/>
    <lineage>
        <taxon>Eukaryota</taxon>
        <taxon>Metazoa</taxon>
        <taxon>Chordata</taxon>
        <taxon>Craniata</taxon>
        <taxon>Vertebrata</taxon>
        <taxon>Euteleostomi</taxon>
        <taxon>Actinopterygii</taxon>
        <taxon>Neopterygii</taxon>
        <taxon>Teleostei</taxon>
        <taxon>Anguilliformes</taxon>
        <taxon>Anguillidae</taxon>
        <taxon>Anguilla</taxon>
    </lineage>
</organism>
<dbReference type="AlphaFoldDB" id="A0A0E9QJ22"/>
<proteinExistence type="predicted"/>
<reference evidence="1" key="1">
    <citation type="submission" date="2014-11" db="EMBL/GenBank/DDBJ databases">
        <authorList>
            <person name="Amaro Gonzalez C."/>
        </authorList>
    </citation>
    <scope>NUCLEOTIDE SEQUENCE</scope>
</reference>
<evidence type="ECO:0000313" key="1">
    <source>
        <dbReference type="EMBL" id="JAH16507.1"/>
    </source>
</evidence>
<sequence length="20" mass="2072">MGAEVLLCHHLSTGGTDLAF</sequence>